<evidence type="ECO:0000313" key="9">
    <source>
        <dbReference type="EMBL" id="MCL1043752.1"/>
    </source>
</evidence>
<keyword evidence="5 7" id="KW-1133">Transmembrane helix</keyword>
<dbReference type="InterPro" id="IPR050256">
    <property type="entry name" value="Glycosyltransferase_2"/>
</dbReference>
<evidence type="ECO:0000313" key="10">
    <source>
        <dbReference type="Proteomes" id="UP001202134"/>
    </source>
</evidence>
<protein>
    <submittedName>
        <fullName evidence="9">Glycosyltransferase family 2 protein</fullName>
    </submittedName>
</protein>
<keyword evidence="3" id="KW-0808">Transferase</keyword>
<reference evidence="9 10" key="1">
    <citation type="submission" date="2022-01" db="EMBL/GenBank/DDBJ databases">
        <title>Whole genome-based taxonomy of the Shewanellaceae.</title>
        <authorList>
            <person name="Martin-Rodriguez A.J."/>
        </authorList>
    </citation>
    <scope>NUCLEOTIDE SEQUENCE [LARGE SCALE GENOMIC DNA]</scope>
    <source>
        <strain evidence="9 10">DSM 24955</strain>
    </source>
</reference>
<name>A0ABT0KIU3_9GAMM</name>
<feature type="transmembrane region" description="Helical" evidence="7">
    <location>
        <begin position="240"/>
        <end position="261"/>
    </location>
</feature>
<dbReference type="PANTHER" id="PTHR48090:SF1">
    <property type="entry name" value="PROPHAGE BACTOPRENOL GLUCOSYL TRANSFERASE HOMOLOG"/>
    <property type="match status" value="1"/>
</dbReference>
<dbReference type="Gene3D" id="3.90.550.10">
    <property type="entry name" value="Spore Coat Polysaccharide Biosynthesis Protein SpsA, Chain A"/>
    <property type="match status" value="1"/>
</dbReference>
<dbReference type="SUPFAM" id="SSF53448">
    <property type="entry name" value="Nucleotide-diphospho-sugar transferases"/>
    <property type="match status" value="1"/>
</dbReference>
<dbReference type="InterPro" id="IPR029044">
    <property type="entry name" value="Nucleotide-diphossugar_trans"/>
</dbReference>
<organism evidence="9 10">
    <name type="scientific">Shewanella electrodiphila</name>
    <dbReference type="NCBI Taxonomy" id="934143"/>
    <lineage>
        <taxon>Bacteria</taxon>
        <taxon>Pseudomonadati</taxon>
        <taxon>Pseudomonadota</taxon>
        <taxon>Gammaproteobacteria</taxon>
        <taxon>Alteromonadales</taxon>
        <taxon>Shewanellaceae</taxon>
        <taxon>Shewanella</taxon>
    </lineage>
</organism>
<evidence type="ECO:0000256" key="3">
    <source>
        <dbReference type="ARBA" id="ARBA00022679"/>
    </source>
</evidence>
<evidence type="ECO:0000256" key="6">
    <source>
        <dbReference type="ARBA" id="ARBA00023136"/>
    </source>
</evidence>
<dbReference type="Proteomes" id="UP001202134">
    <property type="component" value="Unassembled WGS sequence"/>
</dbReference>
<comment type="subcellular location">
    <subcellularLocation>
        <location evidence="1">Membrane</location>
        <topology evidence="1">Multi-pass membrane protein</topology>
    </subcellularLocation>
</comment>
<comment type="caution">
    <text evidence="9">The sequence shown here is derived from an EMBL/GenBank/DDBJ whole genome shotgun (WGS) entry which is preliminary data.</text>
</comment>
<dbReference type="CDD" id="cd04187">
    <property type="entry name" value="DPM1_like_bac"/>
    <property type="match status" value="1"/>
</dbReference>
<feature type="domain" description="Glycosyltransferase 2-like" evidence="8">
    <location>
        <begin position="16"/>
        <end position="178"/>
    </location>
</feature>
<dbReference type="InterPro" id="IPR001173">
    <property type="entry name" value="Glyco_trans_2-like"/>
</dbReference>
<keyword evidence="2" id="KW-0328">Glycosyltransferase</keyword>
<dbReference type="PANTHER" id="PTHR48090">
    <property type="entry name" value="UNDECAPRENYL-PHOSPHATE 4-DEOXY-4-FORMAMIDO-L-ARABINOSE TRANSFERASE-RELATED"/>
    <property type="match status" value="1"/>
</dbReference>
<evidence type="ECO:0000256" key="5">
    <source>
        <dbReference type="ARBA" id="ARBA00022989"/>
    </source>
</evidence>
<keyword evidence="6 7" id="KW-0472">Membrane</keyword>
<evidence type="ECO:0000256" key="4">
    <source>
        <dbReference type="ARBA" id="ARBA00022692"/>
    </source>
</evidence>
<dbReference type="Pfam" id="PF00535">
    <property type="entry name" value="Glycos_transf_2"/>
    <property type="match status" value="1"/>
</dbReference>
<proteinExistence type="predicted"/>
<evidence type="ECO:0000256" key="7">
    <source>
        <dbReference type="SAM" id="Phobius"/>
    </source>
</evidence>
<gene>
    <name evidence="9" type="ORF">L2737_00165</name>
</gene>
<keyword evidence="4 7" id="KW-0812">Transmembrane</keyword>
<feature type="transmembrane region" description="Helical" evidence="7">
    <location>
        <begin position="273"/>
        <end position="298"/>
    </location>
</feature>
<keyword evidence="10" id="KW-1185">Reference proteome</keyword>
<evidence type="ECO:0000256" key="2">
    <source>
        <dbReference type="ARBA" id="ARBA00022676"/>
    </source>
</evidence>
<accession>A0ABT0KIU3</accession>
<dbReference type="RefSeq" id="WP_248954382.1">
    <property type="nucleotide sequence ID" value="NZ_JAKIKU010000001.1"/>
</dbReference>
<evidence type="ECO:0000259" key="8">
    <source>
        <dbReference type="Pfam" id="PF00535"/>
    </source>
</evidence>
<sequence>MHHSNYDKNPSEICVSIIIPMFNESKSLDVLMTRLNSVLSQINDRCELVFIDDGSTDETWALLQQLRLSDCEHQCIKLSRNFGKEAAMSAGLAQARGLAIILLDADLQDPPELIPQMLQAWRAGYEVVNMRRKKRLGETWFKRFSAACFYRLMNWMSDSPVPENVGDFRLLSRQVIDHINAMPERNRFMKGILSWPGFTQTTIEFDRDPRSVGETKWNYGKLVGLAMDGITSFSFKPLRLATWFGVTIGLSSLVYGAWIVLKTLVYGEAVAGYASMMAVQLFLAGIQLLALGLIGEYLGRVFMEVKQRPVFIVEDVYHQQSIPHTVFPFQHACVNSKLNKPGNQFALQTPKKGNLVKSRLAPTSKLAESKRQNTQGFQDIVLSRQQQFVQPKSFNQYQFNLENVK</sequence>
<dbReference type="EMBL" id="JAKIKU010000001">
    <property type="protein sequence ID" value="MCL1043752.1"/>
    <property type="molecule type" value="Genomic_DNA"/>
</dbReference>
<evidence type="ECO:0000256" key="1">
    <source>
        <dbReference type="ARBA" id="ARBA00004141"/>
    </source>
</evidence>